<dbReference type="CDD" id="cd00056">
    <property type="entry name" value="ENDO3c"/>
    <property type="match status" value="1"/>
</dbReference>
<dbReference type="FunFam" id="1.10.340.30:FF:000004">
    <property type="entry name" value="DNA-3-methyladenine glycosylase II"/>
    <property type="match status" value="1"/>
</dbReference>
<evidence type="ECO:0000256" key="2">
    <source>
        <dbReference type="ARBA" id="ARBA00010817"/>
    </source>
</evidence>
<dbReference type="GO" id="GO:0006307">
    <property type="term" value="P:DNA alkylation repair"/>
    <property type="evidence" value="ECO:0007669"/>
    <property type="project" value="TreeGrafter"/>
</dbReference>
<dbReference type="GO" id="GO:0032993">
    <property type="term" value="C:protein-DNA complex"/>
    <property type="evidence" value="ECO:0007669"/>
    <property type="project" value="TreeGrafter"/>
</dbReference>
<dbReference type="Proteomes" id="UP000318709">
    <property type="component" value="Chromosome"/>
</dbReference>
<evidence type="ECO:0000259" key="6">
    <source>
        <dbReference type="SMART" id="SM00478"/>
    </source>
</evidence>
<proteinExistence type="inferred from homology"/>
<evidence type="ECO:0000256" key="5">
    <source>
        <dbReference type="ARBA" id="ARBA00023204"/>
    </source>
</evidence>
<keyword evidence="8" id="KW-1185">Reference proteome</keyword>
<dbReference type="EC" id="3.2.2.21" evidence="3"/>
<dbReference type="SUPFAM" id="SSF48150">
    <property type="entry name" value="DNA-glycosylase"/>
    <property type="match status" value="1"/>
</dbReference>
<evidence type="ECO:0000313" key="7">
    <source>
        <dbReference type="EMBL" id="QDH13050.1"/>
    </source>
</evidence>
<dbReference type="InterPro" id="IPR003265">
    <property type="entry name" value="HhH-GPD_domain"/>
</dbReference>
<dbReference type="AlphaFoldDB" id="A0A4Y6U7R5"/>
<dbReference type="GO" id="GO:0008725">
    <property type="term" value="F:DNA-3-methyladenine glycosylase activity"/>
    <property type="evidence" value="ECO:0007669"/>
    <property type="project" value="TreeGrafter"/>
</dbReference>
<dbReference type="EMBL" id="CP038231">
    <property type="protein sequence ID" value="QDH13050.1"/>
    <property type="molecule type" value="Genomic_DNA"/>
</dbReference>
<dbReference type="Gene3D" id="1.10.340.30">
    <property type="entry name" value="Hypothetical protein, domain 2"/>
    <property type="match status" value="1"/>
</dbReference>
<dbReference type="PANTHER" id="PTHR43003:SF5">
    <property type="entry name" value="DNA-3-METHYLADENINE GLYCOSYLASE"/>
    <property type="match status" value="1"/>
</dbReference>
<dbReference type="InterPro" id="IPR051912">
    <property type="entry name" value="Alkylbase_DNA_Glycosylase/TA"/>
</dbReference>
<evidence type="ECO:0000256" key="1">
    <source>
        <dbReference type="ARBA" id="ARBA00000086"/>
    </source>
</evidence>
<keyword evidence="4" id="KW-0227">DNA damage</keyword>
<dbReference type="GO" id="GO:0006285">
    <property type="term" value="P:base-excision repair, AP site formation"/>
    <property type="evidence" value="ECO:0007669"/>
    <property type="project" value="TreeGrafter"/>
</dbReference>
<dbReference type="KEGG" id="swf:E3E12_01265"/>
<name>A0A4Y6U7R5_9PROT</name>
<accession>A0A4Y6U7R5</accession>
<dbReference type="InterPro" id="IPR011257">
    <property type="entry name" value="DNA_glycosylase"/>
</dbReference>
<evidence type="ECO:0000256" key="3">
    <source>
        <dbReference type="ARBA" id="ARBA00012000"/>
    </source>
</evidence>
<gene>
    <name evidence="7" type="ORF">E3E12_01265</name>
</gene>
<dbReference type="Pfam" id="PF00730">
    <property type="entry name" value="HhH-GPD"/>
    <property type="match status" value="1"/>
</dbReference>
<keyword evidence="5" id="KW-0234">DNA repair</keyword>
<dbReference type="GO" id="GO:0043916">
    <property type="term" value="F:DNA-7-methylguanine glycosylase activity"/>
    <property type="evidence" value="ECO:0007669"/>
    <property type="project" value="TreeGrafter"/>
</dbReference>
<dbReference type="RefSeq" id="WP_141442694.1">
    <property type="nucleotide sequence ID" value="NZ_CP038231.1"/>
</dbReference>
<feature type="domain" description="HhH-GPD" evidence="6">
    <location>
        <begin position="45"/>
        <end position="200"/>
    </location>
</feature>
<comment type="similarity">
    <text evidence="2">Belongs to the alkylbase DNA glycosidase AlkA family.</text>
</comment>
<dbReference type="GO" id="GO:0032131">
    <property type="term" value="F:alkylated DNA binding"/>
    <property type="evidence" value="ECO:0007669"/>
    <property type="project" value="TreeGrafter"/>
</dbReference>
<reference evidence="7 8" key="1">
    <citation type="submission" date="2019-03" db="EMBL/GenBank/DDBJ databases">
        <title>The complete genome sequence of Swingsia_sp. F3b2 LMG30590(T).</title>
        <authorList>
            <person name="Chua K.-O."/>
            <person name="Chan K.-G."/>
            <person name="See-Too W.-S."/>
        </authorList>
    </citation>
    <scope>NUCLEOTIDE SEQUENCE [LARGE SCALE GENOMIC DNA]</scope>
    <source>
        <strain evidence="7 8">F3b2</strain>
    </source>
</reference>
<dbReference type="OrthoDB" id="9811249at2"/>
<evidence type="ECO:0000313" key="8">
    <source>
        <dbReference type="Proteomes" id="UP000318709"/>
    </source>
</evidence>
<sequence>MHRTATHFLQGLDSDWAKAIKTVGPCTHRPPAGREPHEALARAVAYQQLTPKAGDAILKRLVACAGGTFPTPAKLLTMPVESLRACGFSARKAATLQAIAQGALDGLVPSSAAARTMADEELVACLTTLKGIGRWSAEIVLIFGLGRMDILPVDDYGVREGYRLLKNLPQAPTPAALRAVGQNWAPHRTVASWYLWHLPRPAKKRA</sequence>
<dbReference type="Gene3D" id="1.10.1670.40">
    <property type="match status" value="1"/>
</dbReference>
<organism evidence="7 8">
    <name type="scientific">Formicincola oecophyllae</name>
    <dbReference type="NCBI Taxonomy" id="2558361"/>
    <lineage>
        <taxon>Bacteria</taxon>
        <taxon>Pseudomonadati</taxon>
        <taxon>Pseudomonadota</taxon>
        <taxon>Alphaproteobacteria</taxon>
        <taxon>Acetobacterales</taxon>
        <taxon>Acetobacteraceae</taxon>
        <taxon>Formicincola</taxon>
    </lineage>
</organism>
<comment type="catalytic activity">
    <reaction evidence="1">
        <text>Hydrolysis of alkylated DNA, releasing 3-methyladenine, 3-methylguanine, 7-methylguanine and 7-methyladenine.</text>
        <dbReference type="EC" id="3.2.2.21"/>
    </reaction>
</comment>
<evidence type="ECO:0000256" key="4">
    <source>
        <dbReference type="ARBA" id="ARBA00022763"/>
    </source>
</evidence>
<dbReference type="SMART" id="SM00478">
    <property type="entry name" value="ENDO3c"/>
    <property type="match status" value="1"/>
</dbReference>
<dbReference type="PANTHER" id="PTHR43003">
    <property type="entry name" value="DNA-3-METHYLADENINE GLYCOSYLASE"/>
    <property type="match status" value="1"/>
</dbReference>
<protein>
    <recommendedName>
        <fullName evidence="3">DNA-3-methyladenine glycosylase II</fullName>
        <ecNumber evidence="3">3.2.2.21</ecNumber>
    </recommendedName>
</protein>